<proteinExistence type="predicted"/>
<dbReference type="Gene3D" id="1.10.10.60">
    <property type="entry name" value="Homeodomain-like"/>
    <property type="match status" value="1"/>
</dbReference>
<accession>A0A3P3W0B4</accession>
<feature type="transmembrane region" description="Helical" evidence="1">
    <location>
        <begin position="376"/>
        <end position="395"/>
    </location>
</feature>
<feature type="chain" id="PRO_5018323320" description="HTH araC/xylS-type domain-containing protein" evidence="2">
    <location>
        <begin position="19"/>
        <end position="557"/>
    </location>
</feature>
<dbReference type="SMART" id="SM00028">
    <property type="entry name" value="TPR"/>
    <property type="match status" value="3"/>
</dbReference>
<keyword evidence="1" id="KW-0812">Transmembrane</keyword>
<keyword evidence="1" id="KW-1133">Transmembrane helix</keyword>
<dbReference type="Gene3D" id="1.25.40.10">
    <property type="entry name" value="Tetratricopeptide repeat domain"/>
    <property type="match status" value="2"/>
</dbReference>
<protein>
    <recommendedName>
        <fullName evidence="3">HTH araC/xylS-type domain-containing protein</fullName>
    </recommendedName>
</protein>
<evidence type="ECO:0000256" key="1">
    <source>
        <dbReference type="SAM" id="Phobius"/>
    </source>
</evidence>
<dbReference type="EMBL" id="RQVR01000024">
    <property type="protein sequence ID" value="RRJ88491.1"/>
    <property type="molecule type" value="Genomic_DNA"/>
</dbReference>
<sequence>MKKIVLALLLMAGMGSFAQVAQKKTQDSLDGKNYAYFAAAVRSAKGDTVILQAYRKAWLAKARQENNWNQVAAAYSMVMTQDSRQKLPFYADSLLEASRRSGDERLIGNAYMKKGIVHYEKKQHQKALDNYLLADRYIARSGDAYAVHKLKYALAQVKYYLGLYEEAIALLEQCMKYFENENDRAYLNSMHSIGLCYARVGNSARSSEMNRLGLQLGMEFEIDEMAPYFTLSEGINAFDRGDYSASEKKMAAALPFLQENKDFANETVACFYLGMGKFKEGKTEESMAYFRKVDDAFSKHGYTRPDLRMAHEKLIGYYKEKGEPQRYLAAMERLLQVDSVLNHEYRYLSGKIFKQYDTPMLLAGTEEVRRAMALRYEVQCAAIGLLLLLALYLAARHYRVQQKYRQKFKEMIEKRAEAAMAPAVIRHQEEQGHEISDEMVQAVLEHLRKFEETKKFLEKGMNLGGMSKIFKANSKYVAMIILKYRGKKSIEYIYALKLDYIVEMLHSDKKFRKYTHEGLGQAAGFGSTQSFTKAFKERYGMSPAFFCSELKKTHPLE</sequence>
<reference evidence="4 5" key="1">
    <citation type="submission" date="2018-11" db="EMBL/GenBank/DDBJ databases">
        <title>Flavobacterium sp. nov., YIM 102600 draft genome.</title>
        <authorList>
            <person name="Li G."/>
            <person name="Jiang Y."/>
        </authorList>
    </citation>
    <scope>NUCLEOTIDE SEQUENCE [LARGE SCALE GENOMIC DNA]</scope>
    <source>
        <strain evidence="4 5">YIM 102600</strain>
    </source>
</reference>
<keyword evidence="1" id="KW-0472">Membrane</keyword>
<dbReference type="SUPFAM" id="SSF48452">
    <property type="entry name" value="TPR-like"/>
    <property type="match status" value="2"/>
</dbReference>
<keyword evidence="5" id="KW-1185">Reference proteome</keyword>
<dbReference type="InterPro" id="IPR011990">
    <property type="entry name" value="TPR-like_helical_dom_sf"/>
</dbReference>
<evidence type="ECO:0000313" key="5">
    <source>
        <dbReference type="Proteomes" id="UP000271937"/>
    </source>
</evidence>
<feature type="signal peptide" evidence="2">
    <location>
        <begin position="1"/>
        <end position="18"/>
    </location>
</feature>
<dbReference type="PROSITE" id="PS01124">
    <property type="entry name" value="HTH_ARAC_FAMILY_2"/>
    <property type="match status" value="1"/>
</dbReference>
<dbReference type="InterPro" id="IPR019734">
    <property type="entry name" value="TPR_rpt"/>
</dbReference>
<organism evidence="4 5">
    <name type="scientific">Flavobacterium macacae</name>
    <dbReference type="NCBI Taxonomy" id="2488993"/>
    <lineage>
        <taxon>Bacteria</taxon>
        <taxon>Pseudomonadati</taxon>
        <taxon>Bacteroidota</taxon>
        <taxon>Flavobacteriia</taxon>
        <taxon>Flavobacteriales</taxon>
        <taxon>Flavobacteriaceae</taxon>
        <taxon>Flavobacterium</taxon>
    </lineage>
</organism>
<evidence type="ECO:0000256" key="2">
    <source>
        <dbReference type="SAM" id="SignalP"/>
    </source>
</evidence>
<dbReference type="GO" id="GO:0003700">
    <property type="term" value="F:DNA-binding transcription factor activity"/>
    <property type="evidence" value="ECO:0007669"/>
    <property type="project" value="InterPro"/>
</dbReference>
<dbReference type="OrthoDB" id="5295174at2"/>
<dbReference type="Proteomes" id="UP000271937">
    <property type="component" value="Unassembled WGS sequence"/>
</dbReference>
<dbReference type="InterPro" id="IPR018060">
    <property type="entry name" value="HTH_AraC"/>
</dbReference>
<evidence type="ECO:0000313" key="4">
    <source>
        <dbReference type="EMBL" id="RRJ88491.1"/>
    </source>
</evidence>
<dbReference type="AlphaFoldDB" id="A0A3P3W0B4"/>
<comment type="caution">
    <text evidence="4">The sequence shown here is derived from an EMBL/GenBank/DDBJ whole genome shotgun (WGS) entry which is preliminary data.</text>
</comment>
<gene>
    <name evidence="4" type="ORF">EG849_14525</name>
</gene>
<name>A0A3P3W0B4_9FLAO</name>
<dbReference type="GO" id="GO:0043565">
    <property type="term" value="F:sequence-specific DNA binding"/>
    <property type="evidence" value="ECO:0007669"/>
    <property type="project" value="InterPro"/>
</dbReference>
<keyword evidence="2" id="KW-0732">Signal</keyword>
<evidence type="ECO:0000259" key="3">
    <source>
        <dbReference type="PROSITE" id="PS01124"/>
    </source>
</evidence>
<feature type="domain" description="HTH araC/xylS-type" evidence="3">
    <location>
        <begin position="437"/>
        <end position="549"/>
    </location>
</feature>
<dbReference type="RefSeq" id="WP_125014006.1">
    <property type="nucleotide sequence ID" value="NZ_RQVR01000024.1"/>
</dbReference>